<dbReference type="GO" id="GO:0009055">
    <property type="term" value="F:electron transfer activity"/>
    <property type="evidence" value="ECO:0007669"/>
    <property type="project" value="InterPro"/>
</dbReference>
<dbReference type="PANTHER" id="PTHR40942">
    <property type="match status" value="1"/>
</dbReference>
<keyword evidence="1" id="KW-0813">Transport</keyword>
<dbReference type="GO" id="GO:0020037">
    <property type="term" value="F:heme binding"/>
    <property type="evidence" value="ECO:0007669"/>
    <property type="project" value="InterPro"/>
</dbReference>
<feature type="transmembrane region" description="Helical" evidence="7">
    <location>
        <begin position="21"/>
        <end position="43"/>
    </location>
</feature>
<feature type="domain" description="Cytochrome c" evidence="8">
    <location>
        <begin position="80"/>
        <end position="158"/>
    </location>
</feature>
<evidence type="ECO:0000313" key="9">
    <source>
        <dbReference type="EMBL" id="VFR43753.1"/>
    </source>
</evidence>
<feature type="region of interest" description="Disordered" evidence="6">
    <location>
        <begin position="162"/>
        <end position="222"/>
    </location>
</feature>
<dbReference type="EMBL" id="CAADIC010000031">
    <property type="protein sequence ID" value="VFR43753.1"/>
    <property type="molecule type" value="Genomic_DNA"/>
</dbReference>
<evidence type="ECO:0000256" key="2">
    <source>
        <dbReference type="ARBA" id="ARBA00022617"/>
    </source>
</evidence>
<keyword evidence="3" id="KW-0479">Metal-binding</keyword>
<gene>
    <name evidence="9" type="ORF">ANDA3_4414</name>
    <name evidence="11" type="ORF">DAR2_4266</name>
    <name evidence="10" type="ORF">DAR3_3947</name>
</gene>
<keyword evidence="5" id="KW-0408">Iron</keyword>
<sequence>MSNEQQHAEEHGSLIKTPKQLVVTVVLAFIIPIAIIILLVHFVTSGVKVGAGSDTLGEEATSKRIAPVAKLELVDASAPRELKTGEQVYTSTCAACHNAGTAGAPKLGDNSAWAKYIKEGYETMLKVAITGKGAMPAKGGNPTLDDVEVARAVVYMANKSGASFEEPAAPEPAAEGEKKPDAPAAAAAPAPAPAAAAPAEAPQPAAQAEAKPAEAKPSADAQAVNPAGEKLYKSTCFACHGAGVAGAPKFGDKAAWAKYIATGEDAMMEVVIKGKGAMPPKGGAANASNEDLLAAVRYMVNAAK</sequence>
<dbReference type="EMBL" id="CAADIJ010000009">
    <property type="protein sequence ID" value="VFR68031.1"/>
    <property type="molecule type" value="Genomic_DNA"/>
</dbReference>
<feature type="domain" description="Cytochrome c" evidence="8">
    <location>
        <begin position="223"/>
        <end position="303"/>
    </location>
</feature>
<dbReference type="Pfam" id="PF13442">
    <property type="entry name" value="Cytochrome_CBB3"/>
    <property type="match status" value="2"/>
</dbReference>
<name>A0A484TJY7_9ZZZZ</name>
<evidence type="ECO:0000256" key="4">
    <source>
        <dbReference type="ARBA" id="ARBA00022982"/>
    </source>
</evidence>
<proteinExistence type="predicted"/>
<evidence type="ECO:0000256" key="1">
    <source>
        <dbReference type="ARBA" id="ARBA00022448"/>
    </source>
</evidence>
<reference evidence="11" key="1">
    <citation type="submission" date="2019-03" db="EMBL/GenBank/DDBJ databases">
        <authorList>
            <person name="Danneels B."/>
        </authorList>
    </citation>
    <scope>NUCLEOTIDE SEQUENCE</scope>
</reference>
<evidence type="ECO:0000313" key="11">
    <source>
        <dbReference type="EMBL" id="VFR75472.1"/>
    </source>
</evidence>
<dbReference type="PRINTS" id="PR00607">
    <property type="entry name" value="CYTCHROMECIE"/>
</dbReference>
<dbReference type="AlphaFoldDB" id="A0A484TJY7"/>
<keyword evidence="7" id="KW-1133">Transmembrane helix</keyword>
<feature type="compositionally biased region" description="Low complexity" evidence="6">
    <location>
        <begin position="182"/>
        <end position="221"/>
    </location>
</feature>
<dbReference type="PROSITE" id="PS51007">
    <property type="entry name" value="CYTC"/>
    <property type="match status" value="2"/>
</dbReference>
<evidence type="ECO:0000256" key="5">
    <source>
        <dbReference type="ARBA" id="ARBA00023004"/>
    </source>
</evidence>
<keyword evidence="7" id="KW-0472">Membrane</keyword>
<dbReference type="Gene3D" id="1.10.760.10">
    <property type="entry name" value="Cytochrome c-like domain"/>
    <property type="match status" value="2"/>
</dbReference>
<keyword evidence="2" id="KW-0349">Heme</keyword>
<keyword evidence="4" id="KW-0249">Electron transport</keyword>
<dbReference type="GO" id="GO:0005506">
    <property type="term" value="F:iron ion binding"/>
    <property type="evidence" value="ECO:0007669"/>
    <property type="project" value="InterPro"/>
</dbReference>
<protein>
    <submittedName>
        <fullName evidence="11">Putative cytochrome c</fullName>
    </submittedName>
</protein>
<evidence type="ECO:0000256" key="6">
    <source>
        <dbReference type="SAM" id="MobiDB-lite"/>
    </source>
</evidence>
<evidence type="ECO:0000256" key="7">
    <source>
        <dbReference type="SAM" id="Phobius"/>
    </source>
</evidence>
<accession>A0A484TJY7</accession>
<evidence type="ECO:0000313" key="10">
    <source>
        <dbReference type="EMBL" id="VFR68031.1"/>
    </source>
</evidence>
<organism evidence="11">
    <name type="scientific">plant metagenome</name>
    <dbReference type="NCBI Taxonomy" id="1297885"/>
    <lineage>
        <taxon>unclassified sequences</taxon>
        <taxon>metagenomes</taxon>
        <taxon>organismal metagenomes</taxon>
    </lineage>
</organism>
<dbReference type="SUPFAM" id="SSF46626">
    <property type="entry name" value="Cytochrome c"/>
    <property type="match status" value="2"/>
</dbReference>
<dbReference type="InterPro" id="IPR002323">
    <property type="entry name" value="Cyt_CIE"/>
</dbReference>
<evidence type="ECO:0000256" key="3">
    <source>
        <dbReference type="ARBA" id="ARBA00022723"/>
    </source>
</evidence>
<evidence type="ECO:0000259" key="8">
    <source>
        <dbReference type="PROSITE" id="PS51007"/>
    </source>
</evidence>
<dbReference type="EMBL" id="CAADIL010000022">
    <property type="protein sequence ID" value="VFR75472.1"/>
    <property type="molecule type" value="Genomic_DNA"/>
</dbReference>
<dbReference type="InterPro" id="IPR036909">
    <property type="entry name" value="Cyt_c-like_dom_sf"/>
</dbReference>
<dbReference type="PANTHER" id="PTHR40942:SF4">
    <property type="entry name" value="CYTOCHROME C5"/>
    <property type="match status" value="1"/>
</dbReference>
<dbReference type="InterPro" id="IPR009056">
    <property type="entry name" value="Cyt_c-like_dom"/>
</dbReference>
<keyword evidence="7" id="KW-0812">Transmembrane</keyword>